<dbReference type="STRING" id="584708.Apau_1446"/>
<dbReference type="SUPFAM" id="SSF55811">
    <property type="entry name" value="Nudix"/>
    <property type="match status" value="1"/>
</dbReference>
<organism evidence="5 6">
    <name type="scientific">Aminomonas paucivorans DSM 12260</name>
    <dbReference type="NCBI Taxonomy" id="584708"/>
    <lineage>
        <taxon>Bacteria</taxon>
        <taxon>Thermotogati</taxon>
        <taxon>Synergistota</taxon>
        <taxon>Synergistia</taxon>
        <taxon>Synergistales</taxon>
        <taxon>Synergistaceae</taxon>
        <taxon>Aminomonas</taxon>
    </lineage>
</organism>
<evidence type="ECO:0000313" key="5">
    <source>
        <dbReference type="EMBL" id="EFQ23865.1"/>
    </source>
</evidence>
<dbReference type="PRINTS" id="PR00502">
    <property type="entry name" value="NUDIXFAMILY"/>
</dbReference>
<dbReference type="EMBL" id="CM001022">
    <property type="protein sequence ID" value="EFQ23865.1"/>
    <property type="molecule type" value="Genomic_DNA"/>
</dbReference>
<dbReference type="InterPro" id="IPR000086">
    <property type="entry name" value="NUDIX_hydrolase_dom"/>
</dbReference>
<dbReference type="Proteomes" id="UP000005096">
    <property type="component" value="Chromosome"/>
</dbReference>
<comment type="cofactor">
    <cofactor evidence="1">
        <name>Mg(2+)</name>
        <dbReference type="ChEBI" id="CHEBI:18420"/>
    </cofactor>
</comment>
<dbReference type="RefSeq" id="WP_006301069.1">
    <property type="nucleotide sequence ID" value="NZ_CM001022.1"/>
</dbReference>
<dbReference type="Gene3D" id="3.90.79.10">
    <property type="entry name" value="Nucleoside Triphosphate Pyrophosphohydrolase"/>
    <property type="match status" value="1"/>
</dbReference>
<evidence type="ECO:0000259" key="4">
    <source>
        <dbReference type="PROSITE" id="PS51462"/>
    </source>
</evidence>
<dbReference type="PANTHER" id="PTHR43046">
    <property type="entry name" value="GDP-MANNOSE MANNOSYL HYDROLASE"/>
    <property type="match status" value="1"/>
</dbReference>
<name>E3D0P4_9BACT</name>
<reference evidence="5 6" key="1">
    <citation type="journal article" date="2010" name="Stand. Genomic Sci.">
        <title>Non-contiguous finished genome sequence of Aminomonas paucivorans type strain (GLU-3).</title>
        <authorList>
            <person name="Pitluck S."/>
            <person name="Yasawong M."/>
            <person name="Held B."/>
            <person name="Lapidus A."/>
            <person name="Nolan M."/>
            <person name="Copeland A."/>
            <person name="Lucas S."/>
            <person name="Del Rio T.G."/>
            <person name="Tice H."/>
            <person name="Cheng J.F."/>
            <person name="Chertkov O."/>
            <person name="Goodwin L."/>
            <person name="Tapia R."/>
            <person name="Han C."/>
            <person name="Liolios K."/>
            <person name="Ivanova N."/>
            <person name="Mavromatis K."/>
            <person name="Ovchinnikova G."/>
            <person name="Pati A."/>
            <person name="Chen A."/>
            <person name="Palaniappan K."/>
            <person name="Land M."/>
            <person name="Hauser L."/>
            <person name="Chang Y.J."/>
            <person name="Jeffries C.D."/>
            <person name="Pukall R."/>
            <person name="Spring S."/>
            <person name="Rohde M."/>
            <person name="Sikorski J."/>
            <person name="Goker M."/>
            <person name="Woyke T."/>
            <person name="Bristow J."/>
            <person name="Eisen J.A."/>
            <person name="Markowitz V."/>
            <person name="Hugenholtz P."/>
            <person name="Kyrpides N.C."/>
            <person name="Klenk H.P."/>
        </authorList>
    </citation>
    <scope>NUCLEOTIDE SEQUENCE [LARGE SCALE GENOMIC DNA]</scope>
    <source>
        <strain evidence="5 6">DSM 12260</strain>
    </source>
</reference>
<keyword evidence="2 3" id="KW-0378">Hydrolase</keyword>
<keyword evidence="6" id="KW-1185">Reference proteome</keyword>
<dbReference type="PROSITE" id="PS00893">
    <property type="entry name" value="NUDIX_BOX"/>
    <property type="match status" value="1"/>
</dbReference>
<dbReference type="GO" id="GO:0016787">
    <property type="term" value="F:hydrolase activity"/>
    <property type="evidence" value="ECO:0007669"/>
    <property type="project" value="UniProtKB-KW"/>
</dbReference>
<dbReference type="Pfam" id="PF00293">
    <property type="entry name" value="NUDIX"/>
    <property type="match status" value="1"/>
</dbReference>
<proteinExistence type="inferred from homology"/>
<evidence type="ECO:0000313" key="6">
    <source>
        <dbReference type="Proteomes" id="UP000005096"/>
    </source>
</evidence>
<sequence length="146" mass="16462">MKIRPAGVIEEQGKVLFLRYAYPQGDVYGIPGGGVEEGESLRHALVREMEEELGIAVLVEDLLLSAEARPVGPLEHTLHLFFRCRRLGEGTPTVRREHTSAAGHEWLRLEDLPEKTLYPNVGTLLARALLRPGVLYVEELPSREWR</sequence>
<gene>
    <name evidence="5" type="ORF">Apau_1446</name>
</gene>
<evidence type="ECO:0000256" key="1">
    <source>
        <dbReference type="ARBA" id="ARBA00001946"/>
    </source>
</evidence>
<evidence type="ECO:0000256" key="3">
    <source>
        <dbReference type="RuleBase" id="RU003476"/>
    </source>
</evidence>
<feature type="domain" description="Nudix hydrolase" evidence="4">
    <location>
        <begin position="1"/>
        <end position="131"/>
    </location>
</feature>
<dbReference type="InterPro" id="IPR020084">
    <property type="entry name" value="NUDIX_hydrolase_CS"/>
</dbReference>
<dbReference type="InterPro" id="IPR020476">
    <property type="entry name" value="Nudix_hydrolase"/>
</dbReference>
<dbReference type="AlphaFoldDB" id="E3D0P4"/>
<dbReference type="eggNOG" id="COG1051">
    <property type="taxonomic scope" value="Bacteria"/>
</dbReference>
<dbReference type="HOGENOM" id="CLU_037162_18_5_0"/>
<dbReference type="PaxDb" id="584708-Apau_1446"/>
<dbReference type="InterPro" id="IPR015797">
    <property type="entry name" value="NUDIX_hydrolase-like_dom_sf"/>
</dbReference>
<accession>E3D0P4</accession>
<dbReference type="PROSITE" id="PS51462">
    <property type="entry name" value="NUDIX"/>
    <property type="match status" value="1"/>
</dbReference>
<comment type="similarity">
    <text evidence="3">Belongs to the Nudix hydrolase family.</text>
</comment>
<protein>
    <submittedName>
        <fullName evidence="5">NUDIX hydrolase</fullName>
    </submittedName>
</protein>
<dbReference type="OrthoDB" id="9787880at2"/>
<dbReference type="PANTHER" id="PTHR43046:SF16">
    <property type="entry name" value="ADP-RIBOSE PYROPHOSPHATASE YJHB-RELATED"/>
    <property type="match status" value="1"/>
</dbReference>
<evidence type="ECO:0000256" key="2">
    <source>
        <dbReference type="ARBA" id="ARBA00022801"/>
    </source>
</evidence>